<comment type="similarity">
    <text evidence="4 10 11">Belongs to the ketol-acid reductoisomerase family.</text>
</comment>
<dbReference type="PROSITE" id="PS51850">
    <property type="entry name" value="KARI_N"/>
    <property type="match status" value="1"/>
</dbReference>
<dbReference type="SUPFAM" id="SSF51735">
    <property type="entry name" value="NAD(P)-binding Rossmann-fold domains"/>
    <property type="match status" value="1"/>
</dbReference>
<dbReference type="NCBIfam" id="NF009940">
    <property type="entry name" value="PRK13403.1"/>
    <property type="match status" value="1"/>
</dbReference>
<feature type="binding site" evidence="10 11">
    <location>
        <position position="194"/>
    </location>
    <ligand>
        <name>Mg(2+)</name>
        <dbReference type="ChEBI" id="CHEBI:18420"/>
        <label>1</label>
    </ligand>
</feature>
<comment type="function">
    <text evidence="1 10">Involved in the biosynthesis of branched-chain amino acids (BCAA). Catalyzes an alkyl-migration followed by a ketol-acid reduction of (S)-2-acetolactate (S2AL) to yield (R)-2,3-dihydroxy-isovalerate. In the isomerase reaction, S2AL is rearranged via a Mg-dependent methyl migration to produce 3-hydroxy-3-methyl-2-ketobutyrate (HMKB). In the reductase reaction, this 2-ketoacid undergoes a metal-dependent reduction by NADPH to yield (R)-2,3-dihydroxy-isovalerate.</text>
</comment>
<accession>A0A0A5GKC2</accession>
<dbReference type="eggNOG" id="COG0059">
    <property type="taxonomic scope" value="Bacteria"/>
</dbReference>
<evidence type="ECO:0000256" key="9">
    <source>
        <dbReference type="ARBA" id="ARBA00023304"/>
    </source>
</evidence>
<dbReference type="AlphaFoldDB" id="A0A0A5GKC2"/>
<comment type="pathway">
    <text evidence="2 10">Amino-acid biosynthesis; L-valine biosynthesis; L-valine from pyruvate: step 2/4.</text>
</comment>
<evidence type="ECO:0000256" key="7">
    <source>
        <dbReference type="ARBA" id="ARBA00022842"/>
    </source>
</evidence>
<organism evidence="14 15">
    <name type="scientific">Pontibacillus halophilus JSM 076056 = DSM 19796</name>
    <dbReference type="NCBI Taxonomy" id="1385510"/>
    <lineage>
        <taxon>Bacteria</taxon>
        <taxon>Bacillati</taxon>
        <taxon>Bacillota</taxon>
        <taxon>Bacilli</taxon>
        <taxon>Bacillales</taxon>
        <taxon>Bacillaceae</taxon>
        <taxon>Pontibacillus</taxon>
    </lineage>
</organism>
<dbReference type="EMBL" id="AVPE01000006">
    <property type="protein sequence ID" value="KGX92439.1"/>
    <property type="molecule type" value="Genomic_DNA"/>
</dbReference>
<evidence type="ECO:0000313" key="15">
    <source>
        <dbReference type="Proteomes" id="UP000030528"/>
    </source>
</evidence>
<dbReference type="PIRSF" id="PIRSF000116">
    <property type="entry name" value="IlvC_gammaproteo"/>
    <property type="match status" value="1"/>
</dbReference>
<comment type="catalytic activity">
    <reaction evidence="10">
        <text>(2R)-2,3-dihydroxy-3-methylbutanoate + NADP(+) = (2S)-2-acetolactate + NADPH + H(+)</text>
        <dbReference type="Rhea" id="RHEA:22068"/>
        <dbReference type="ChEBI" id="CHEBI:15378"/>
        <dbReference type="ChEBI" id="CHEBI:49072"/>
        <dbReference type="ChEBI" id="CHEBI:57783"/>
        <dbReference type="ChEBI" id="CHEBI:58349"/>
        <dbReference type="ChEBI" id="CHEBI:58476"/>
        <dbReference type="EC" id="1.1.1.86"/>
    </reaction>
</comment>
<evidence type="ECO:0000256" key="10">
    <source>
        <dbReference type="HAMAP-Rule" id="MF_00435"/>
    </source>
</evidence>
<reference evidence="14 15" key="1">
    <citation type="submission" date="2013-08" db="EMBL/GenBank/DDBJ databases">
        <authorList>
            <person name="Huang J."/>
            <person name="Wang G."/>
        </authorList>
    </citation>
    <scope>NUCLEOTIDE SEQUENCE [LARGE SCALE GENOMIC DNA]</scope>
    <source>
        <strain evidence="14 15">JSM 076056</strain>
    </source>
</reference>
<evidence type="ECO:0000259" key="13">
    <source>
        <dbReference type="PROSITE" id="PS51851"/>
    </source>
</evidence>
<dbReference type="GO" id="GO:0050661">
    <property type="term" value="F:NADP binding"/>
    <property type="evidence" value="ECO:0007669"/>
    <property type="project" value="InterPro"/>
</dbReference>
<keyword evidence="10" id="KW-0521">NADP</keyword>
<evidence type="ECO:0000256" key="11">
    <source>
        <dbReference type="PROSITE-ProRule" id="PRU01198"/>
    </source>
</evidence>
<keyword evidence="8 10" id="KW-0560">Oxidoreductase</keyword>
<comment type="caution">
    <text evidence="14">The sequence shown here is derived from an EMBL/GenBank/DDBJ whole genome shotgun (WGS) entry which is preliminary data.</text>
</comment>
<dbReference type="InterPro" id="IPR013116">
    <property type="entry name" value="KARI_N"/>
</dbReference>
<evidence type="ECO:0000256" key="6">
    <source>
        <dbReference type="ARBA" id="ARBA00022723"/>
    </source>
</evidence>
<dbReference type="EC" id="1.1.1.86" evidence="10"/>
<keyword evidence="7 10" id="KW-0460">Magnesium</keyword>
<dbReference type="Pfam" id="PF07991">
    <property type="entry name" value="KARI_N"/>
    <property type="match status" value="1"/>
</dbReference>
<feature type="binding site" evidence="10 11">
    <location>
        <position position="230"/>
    </location>
    <ligand>
        <name>Mg(2+)</name>
        <dbReference type="ChEBI" id="CHEBI:18420"/>
        <label>2</label>
    </ligand>
</feature>
<dbReference type="InterPro" id="IPR013023">
    <property type="entry name" value="KARI"/>
</dbReference>
<feature type="active site" evidence="10">
    <location>
        <position position="107"/>
    </location>
</feature>
<evidence type="ECO:0000256" key="8">
    <source>
        <dbReference type="ARBA" id="ARBA00023002"/>
    </source>
</evidence>
<feature type="binding site" evidence="10 11">
    <location>
        <position position="226"/>
    </location>
    <ligand>
        <name>Mg(2+)</name>
        <dbReference type="ChEBI" id="CHEBI:18420"/>
        <label>2</label>
    </ligand>
</feature>
<dbReference type="GO" id="GO:0009099">
    <property type="term" value="P:L-valine biosynthetic process"/>
    <property type="evidence" value="ECO:0007669"/>
    <property type="project" value="UniProtKB-UniRule"/>
</dbReference>
<dbReference type="GO" id="GO:0004455">
    <property type="term" value="F:ketol-acid reductoisomerase activity"/>
    <property type="evidence" value="ECO:0007669"/>
    <property type="project" value="UniProtKB-UniRule"/>
</dbReference>
<dbReference type="UniPathway" id="UPA00047">
    <property type="reaction ID" value="UER00056"/>
</dbReference>
<dbReference type="GO" id="GO:0016853">
    <property type="term" value="F:isomerase activity"/>
    <property type="evidence" value="ECO:0007669"/>
    <property type="project" value="UniProtKB-KW"/>
</dbReference>
<dbReference type="Gene3D" id="6.10.240.10">
    <property type="match status" value="1"/>
</dbReference>
<dbReference type="RefSeq" id="WP_026800400.1">
    <property type="nucleotide sequence ID" value="NZ_AULI01000008.1"/>
</dbReference>
<keyword evidence="9 10" id="KW-0100">Branched-chain amino acid biosynthesis</keyword>
<dbReference type="Pfam" id="PF01450">
    <property type="entry name" value="KARI_C"/>
    <property type="match status" value="1"/>
</dbReference>
<sequence length="343" mass="38033">MTQVWYQNDIQEEVLKQKKIAIIGYGSQGHAHAQNLKESGFDVVVGLRKGKSWDKAVEDGLEVKSVADATRDAQVVMILLPDEHQPSVFEQEVRPNLQRGDALAFAHGFNVHFNQVVPPQDVDVFLVAPKGPGHLVRRTFTEGAGVPSLFGVEQDVTGECTKLALAYAKGIGSGRAGVLETTFQEETETDLFGEQAVLCGGLSSLVKAGFETLTEAGYQPEVAYFECMHELKLIVDLMYEGGLENMRYSISDTAQWGDFVSGKRIVNEDTKSRMKDVLTDIQNGTFAKGWILENQVNRPQFNAINTKENNHQIEQVGRELRELMPFVKQPAKPKKDVVTHGSR</sequence>
<dbReference type="STRING" id="1385510.GCA_000425205_02018"/>
<dbReference type="UniPathway" id="UPA00049">
    <property type="reaction ID" value="UER00060"/>
</dbReference>
<name>A0A0A5GKC2_9BACI</name>
<feature type="binding site" evidence="10 11">
    <location>
        <position position="251"/>
    </location>
    <ligand>
        <name>substrate</name>
    </ligand>
</feature>
<feature type="binding site" evidence="10 11">
    <location>
        <position position="190"/>
    </location>
    <ligand>
        <name>Mg(2+)</name>
        <dbReference type="ChEBI" id="CHEBI:18420"/>
        <label>2</label>
    </ligand>
</feature>
<evidence type="ECO:0000256" key="5">
    <source>
        <dbReference type="ARBA" id="ARBA00022605"/>
    </source>
</evidence>
<dbReference type="PROSITE" id="PS51851">
    <property type="entry name" value="KARI_C"/>
    <property type="match status" value="1"/>
</dbReference>
<dbReference type="InterPro" id="IPR036291">
    <property type="entry name" value="NAD(P)-bd_dom_sf"/>
</dbReference>
<gene>
    <name evidence="10" type="primary">ilvC</name>
    <name evidence="14" type="ORF">N781_17085</name>
</gene>
<keyword evidence="5 10" id="KW-0028">Amino-acid biosynthesis</keyword>
<keyword evidence="14" id="KW-0413">Isomerase</keyword>
<evidence type="ECO:0000259" key="12">
    <source>
        <dbReference type="PROSITE" id="PS51850"/>
    </source>
</evidence>
<feature type="binding site" evidence="10">
    <location>
        <begin position="25"/>
        <end position="28"/>
    </location>
    <ligand>
        <name>NADP(+)</name>
        <dbReference type="ChEBI" id="CHEBI:58349"/>
    </ligand>
</feature>
<feature type="binding site" evidence="10">
    <location>
        <position position="52"/>
    </location>
    <ligand>
        <name>NADP(+)</name>
        <dbReference type="ChEBI" id="CHEBI:58349"/>
    </ligand>
</feature>
<dbReference type="GO" id="GO:0005829">
    <property type="term" value="C:cytosol"/>
    <property type="evidence" value="ECO:0007669"/>
    <property type="project" value="TreeGrafter"/>
</dbReference>
<dbReference type="FunFam" id="3.40.50.720:FF:000023">
    <property type="entry name" value="Ketol-acid reductoisomerase (NADP(+))"/>
    <property type="match status" value="1"/>
</dbReference>
<feature type="binding site" evidence="10">
    <location>
        <position position="48"/>
    </location>
    <ligand>
        <name>NADP(+)</name>
        <dbReference type="ChEBI" id="CHEBI:58349"/>
    </ligand>
</feature>
<evidence type="ECO:0000256" key="4">
    <source>
        <dbReference type="ARBA" id="ARBA00010318"/>
    </source>
</evidence>
<dbReference type="GO" id="GO:0009097">
    <property type="term" value="P:isoleucine biosynthetic process"/>
    <property type="evidence" value="ECO:0007669"/>
    <property type="project" value="UniProtKB-UniRule"/>
</dbReference>
<dbReference type="PANTHER" id="PTHR21371">
    <property type="entry name" value="KETOL-ACID REDUCTOISOMERASE, MITOCHONDRIAL"/>
    <property type="match status" value="1"/>
</dbReference>
<dbReference type="NCBIfam" id="NF004017">
    <property type="entry name" value="PRK05479.1"/>
    <property type="match status" value="1"/>
</dbReference>
<comment type="cofactor">
    <cofactor evidence="10">
        <name>Mg(2+)</name>
        <dbReference type="ChEBI" id="CHEBI:18420"/>
    </cofactor>
    <text evidence="10">Binds 2 magnesium ions per subunit.</text>
</comment>
<dbReference type="OrthoDB" id="9804088at2"/>
<dbReference type="InterPro" id="IPR008927">
    <property type="entry name" value="6-PGluconate_DH-like_C_sf"/>
</dbReference>
<comment type="catalytic activity">
    <reaction evidence="10">
        <text>(2R,3R)-2,3-dihydroxy-3-methylpentanoate + NADP(+) = (S)-2-ethyl-2-hydroxy-3-oxobutanoate + NADPH + H(+)</text>
        <dbReference type="Rhea" id="RHEA:13493"/>
        <dbReference type="ChEBI" id="CHEBI:15378"/>
        <dbReference type="ChEBI" id="CHEBI:49256"/>
        <dbReference type="ChEBI" id="CHEBI:49258"/>
        <dbReference type="ChEBI" id="CHEBI:57783"/>
        <dbReference type="ChEBI" id="CHEBI:58349"/>
        <dbReference type="EC" id="1.1.1.86"/>
    </reaction>
</comment>
<evidence type="ECO:0000256" key="2">
    <source>
        <dbReference type="ARBA" id="ARBA00004864"/>
    </source>
</evidence>
<keyword evidence="6 10" id="KW-0479">Metal-binding</keyword>
<dbReference type="InterPro" id="IPR000506">
    <property type="entry name" value="KARI_C"/>
</dbReference>
<dbReference type="GO" id="GO:0000287">
    <property type="term" value="F:magnesium ion binding"/>
    <property type="evidence" value="ECO:0007669"/>
    <property type="project" value="UniProtKB-UniRule"/>
</dbReference>
<comment type="pathway">
    <text evidence="3 10">Amino-acid biosynthesis; L-isoleucine biosynthesis; L-isoleucine from 2-oxobutanoate: step 2/4.</text>
</comment>
<proteinExistence type="inferred from homology"/>
<protein>
    <recommendedName>
        <fullName evidence="10">Ketol-acid reductoisomerase (NADP(+))</fullName>
        <shortName evidence="10">KARI</shortName>
        <ecNumber evidence="10">1.1.1.86</ecNumber>
    </recommendedName>
    <alternativeName>
        <fullName evidence="10">Acetohydroxy-acid isomeroreductase</fullName>
        <shortName evidence="10">AHIR</shortName>
    </alternativeName>
    <alternativeName>
        <fullName evidence="10">Alpha-keto-beta-hydroxylacyl reductoisomerase</fullName>
    </alternativeName>
</protein>
<dbReference type="Gene3D" id="3.40.50.720">
    <property type="entry name" value="NAD(P)-binding Rossmann-like Domain"/>
    <property type="match status" value="1"/>
</dbReference>
<feature type="domain" description="KARI C-terminal knotted" evidence="13">
    <location>
        <begin position="182"/>
        <end position="327"/>
    </location>
</feature>
<dbReference type="PANTHER" id="PTHR21371:SF1">
    <property type="entry name" value="KETOL-ACID REDUCTOISOMERASE, MITOCHONDRIAL"/>
    <property type="match status" value="1"/>
</dbReference>
<comment type="caution">
    <text evidence="10">Lacks conserved residue(s) required for the propagation of feature annotation.</text>
</comment>
<evidence type="ECO:0000313" key="14">
    <source>
        <dbReference type="EMBL" id="KGX92439.1"/>
    </source>
</evidence>
<dbReference type="NCBIfam" id="TIGR00465">
    <property type="entry name" value="ilvC"/>
    <property type="match status" value="1"/>
</dbReference>
<evidence type="ECO:0000256" key="1">
    <source>
        <dbReference type="ARBA" id="ARBA00002172"/>
    </source>
</evidence>
<dbReference type="Proteomes" id="UP000030528">
    <property type="component" value="Unassembled WGS sequence"/>
</dbReference>
<dbReference type="InterPro" id="IPR014359">
    <property type="entry name" value="KARI_prok"/>
</dbReference>
<feature type="binding site" evidence="10 11">
    <location>
        <position position="190"/>
    </location>
    <ligand>
        <name>Mg(2+)</name>
        <dbReference type="ChEBI" id="CHEBI:18420"/>
        <label>1</label>
    </ligand>
</feature>
<feature type="domain" description="KARI N-terminal Rossmann" evidence="12">
    <location>
        <begin position="1"/>
        <end position="181"/>
    </location>
</feature>
<evidence type="ECO:0000256" key="3">
    <source>
        <dbReference type="ARBA" id="ARBA00004885"/>
    </source>
</evidence>
<dbReference type="SUPFAM" id="SSF48179">
    <property type="entry name" value="6-phosphogluconate dehydrogenase C-terminal domain-like"/>
    <property type="match status" value="1"/>
</dbReference>
<feature type="binding site" evidence="10">
    <location>
        <position position="133"/>
    </location>
    <ligand>
        <name>NADP(+)</name>
        <dbReference type="ChEBI" id="CHEBI:58349"/>
    </ligand>
</feature>
<dbReference type="HAMAP" id="MF_00435">
    <property type="entry name" value="IlvC"/>
    <property type="match status" value="1"/>
</dbReference>
<keyword evidence="15" id="KW-1185">Reference proteome</keyword>